<evidence type="ECO:0000313" key="4">
    <source>
        <dbReference type="EMBL" id="KHN74723.1"/>
    </source>
</evidence>
<dbReference type="PANTHER" id="PTHR47520">
    <property type="entry name" value="CX DOMAIN-CONTAINING PROTEIN-RELATED"/>
    <property type="match status" value="1"/>
</dbReference>
<evidence type="ECO:0000259" key="3">
    <source>
        <dbReference type="Pfam" id="PF01705"/>
    </source>
</evidence>
<feature type="domain" description="CX" evidence="3">
    <location>
        <begin position="99"/>
        <end position="160"/>
    </location>
</feature>
<evidence type="ECO:0000256" key="1">
    <source>
        <dbReference type="SAM" id="Phobius"/>
    </source>
</evidence>
<dbReference type="InterPro" id="IPR002619">
    <property type="entry name" value="CX"/>
</dbReference>
<feature type="transmembrane region" description="Helical" evidence="1">
    <location>
        <begin position="165"/>
        <end position="184"/>
    </location>
</feature>
<sequence>MLWLIFLQLLALICEARRRGGRRRGKTKFKANFRTNFFESVKDSSYLFNVFSATTHASRSTAAFRKSLHSSPHLRYVHSGTLILISDPYVPFHHGGRAYYWGHRYFDDRDQSTFAGTKCELQLNTTTVIGDVYLGNNETIADYLIWECENTTVCCGVECCDGAHIFYPSFILFSLLIYFLLFFLKN</sequence>
<dbReference type="PANTHER" id="PTHR47520:SF11">
    <property type="entry name" value="CX DOMAIN-CONTAINING PROTEIN"/>
    <property type="match status" value="1"/>
</dbReference>
<keyword evidence="1" id="KW-1133">Transmembrane helix</keyword>
<feature type="signal peptide" evidence="2">
    <location>
        <begin position="1"/>
        <end position="16"/>
    </location>
</feature>
<reference evidence="4 5" key="1">
    <citation type="submission" date="2014-11" db="EMBL/GenBank/DDBJ databases">
        <title>Genetic blueprint of the zoonotic pathogen Toxocara canis.</title>
        <authorList>
            <person name="Zhu X.-Q."/>
            <person name="Korhonen P.K."/>
            <person name="Cai H."/>
            <person name="Young N.D."/>
            <person name="Nejsum P."/>
            <person name="von Samson-Himmelstjerna G."/>
            <person name="Boag P.R."/>
            <person name="Tan P."/>
            <person name="Li Q."/>
            <person name="Min J."/>
            <person name="Yang Y."/>
            <person name="Wang X."/>
            <person name="Fang X."/>
            <person name="Hall R.S."/>
            <person name="Hofmann A."/>
            <person name="Sternberg P.W."/>
            <person name="Jex A.R."/>
            <person name="Gasser R.B."/>
        </authorList>
    </citation>
    <scope>NUCLEOTIDE SEQUENCE [LARGE SCALE GENOMIC DNA]</scope>
    <source>
        <strain evidence="4">PN_DK_2014</strain>
    </source>
</reference>
<keyword evidence="1" id="KW-0812">Transmembrane</keyword>
<keyword evidence="5" id="KW-1185">Reference proteome</keyword>
<dbReference type="EMBL" id="JPKZ01002830">
    <property type="protein sequence ID" value="KHN74723.1"/>
    <property type="molecule type" value="Genomic_DNA"/>
</dbReference>
<name>A0A0B2UYZ8_TOXCA</name>
<evidence type="ECO:0000313" key="5">
    <source>
        <dbReference type="Proteomes" id="UP000031036"/>
    </source>
</evidence>
<organism evidence="4 5">
    <name type="scientific">Toxocara canis</name>
    <name type="common">Canine roundworm</name>
    <dbReference type="NCBI Taxonomy" id="6265"/>
    <lineage>
        <taxon>Eukaryota</taxon>
        <taxon>Metazoa</taxon>
        <taxon>Ecdysozoa</taxon>
        <taxon>Nematoda</taxon>
        <taxon>Chromadorea</taxon>
        <taxon>Rhabditida</taxon>
        <taxon>Spirurina</taxon>
        <taxon>Ascaridomorpha</taxon>
        <taxon>Ascaridoidea</taxon>
        <taxon>Toxocaridae</taxon>
        <taxon>Toxocara</taxon>
    </lineage>
</organism>
<evidence type="ECO:0000256" key="2">
    <source>
        <dbReference type="SAM" id="SignalP"/>
    </source>
</evidence>
<keyword evidence="1" id="KW-0472">Membrane</keyword>
<protein>
    <recommendedName>
        <fullName evidence="3">CX domain-containing protein</fullName>
    </recommendedName>
</protein>
<proteinExistence type="predicted"/>
<comment type="caution">
    <text evidence="4">The sequence shown here is derived from an EMBL/GenBank/DDBJ whole genome shotgun (WGS) entry which is preliminary data.</text>
</comment>
<feature type="chain" id="PRO_5002076709" description="CX domain-containing protein" evidence="2">
    <location>
        <begin position="17"/>
        <end position="186"/>
    </location>
</feature>
<dbReference type="AlphaFoldDB" id="A0A0B2UYZ8"/>
<gene>
    <name evidence="4" type="ORF">Tcan_14689</name>
</gene>
<dbReference type="Proteomes" id="UP000031036">
    <property type="component" value="Unassembled WGS sequence"/>
</dbReference>
<dbReference type="Pfam" id="PF01705">
    <property type="entry name" value="CX"/>
    <property type="match status" value="1"/>
</dbReference>
<keyword evidence="2" id="KW-0732">Signal</keyword>
<accession>A0A0B2UYZ8</accession>